<dbReference type="AlphaFoldDB" id="A0A2P6TNP2"/>
<dbReference type="OrthoDB" id="88410at2759"/>
<comment type="caution">
    <text evidence="1">The sequence shown here is derived from an EMBL/GenBank/DDBJ whole genome shotgun (WGS) entry which is preliminary data.</text>
</comment>
<dbReference type="EMBL" id="LHPG02000010">
    <property type="protein sequence ID" value="PRW50929.1"/>
    <property type="molecule type" value="Genomic_DNA"/>
</dbReference>
<organism evidence="1 2">
    <name type="scientific">Chlorella sorokiniana</name>
    <name type="common">Freshwater green alga</name>
    <dbReference type="NCBI Taxonomy" id="3076"/>
    <lineage>
        <taxon>Eukaryota</taxon>
        <taxon>Viridiplantae</taxon>
        <taxon>Chlorophyta</taxon>
        <taxon>core chlorophytes</taxon>
        <taxon>Trebouxiophyceae</taxon>
        <taxon>Chlorellales</taxon>
        <taxon>Chlorellaceae</taxon>
        <taxon>Chlorella clade</taxon>
        <taxon>Chlorella</taxon>
    </lineage>
</organism>
<protein>
    <submittedName>
        <fullName evidence="1">Uncharacterized protein</fullName>
    </submittedName>
</protein>
<gene>
    <name evidence="1" type="ORF">C2E21_5592</name>
</gene>
<sequence>MCHQFWCVKCRKKTWVGCGRHIDSALAGVSEEDRCHCKAWTQAQHDAEKGGGSCSLQ</sequence>
<name>A0A2P6TNP2_CHLSO</name>
<proteinExistence type="predicted"/>
<keyword evidence="2" id="KW-1185">Reference proteome</keyword>
<dbReference type="Proteomes" id="UP000239899">
    <property type="component" value="Unassembled WGS sequence"/>
</dbReference>
<evidence type="ECO:0000313" key="2">
    <source>
        <dbReference type="Proteomes" id="UP000239899"/>
    </source>
</evidence>
<evidence type="ECO:0000313" key="1">
    <source>
        <dbReference type="EMBL" id="PRW50929.1"/>
    </source>
</evidence>
<dbReference type="PANTHER" id="PTHR34724:SF2">
    <property type="entry name" value="OS12G0596101 PROTEIN"/>
    <property type="match status" value="1"/>
</dbReference>
<reference evidence="1 2" key="1">
    <citation type="journal article" date="2018" name="Plant J.">
        <title>Genome sequences of Chlorella sorokiniana UTEX 1602 and Micractinium conductrix SAG 241.80: implications to maltose excretion by a green alga.</title>
        <authorList>
            <person name="Arriola M.B."/>
            <person name="Velmurugan N."/>
            <person name="Zhang Y."/>
            <person name="Plunkett M.H."/>
            <person name="Hondzo H."/>
            <person name="Barney B.M."/>
        </authorList>
    </citation>
    <scope>NUCLEOTIDE SEQUENCE [LARGE SCALE GENOMIC DNA]</scope>
    <source>
        <strain evidence="2">UTEX 1602</strain>
    </source>
</reference>
<accession>A0A2P6TNP2</accession>
<dbReference type="PANTHER" id="PTHR34724">
    <property type="entry name" value="OS12G0596101 PROTEIN"/>
    <property type="match status" value="1"/>
</dbReference>